<feature type="domain" description="DUF4232" evidence="2">
    <location>
        <begin position="325"/>
        <end position="459"/>
    </location>
</feature>
<dbReference type="RefSeq" id="WP_189116933.1">
    <property type="nucleotide sequence ID" value="NZ_BMRK01000002.1"/>
</dbReference>
<keyword evidence="1" id="KW-0472">Membrane</keyword>
<name>A0ABQ5SRA1_9ACTN</name>
<keyword evidence="1" id="KW-0812">Transmembrane</keyword>
<gene>
    <name evidence="3" type="ORF">GCM10017579_03420</name>
</gene>
<comment type="caution">
    <text evidence="3">The sequence shown here is derived from an EMBL/GenBank/DDBJ whole genome shotgun (WGS) entry which is preliminary data.</text>
</comment>
<accession>A0ABQ5SRA1</accession>
<proteinExistence type="predicted"/>
<keyword evidence="4" id="KW-1185">Reference proteome</keyword>
<protein>
    <recommendedName>
        <fullName evidence="2">DUF4232 domain-containing protein</fullName>
    </recommendedName>
</protein>
<reference evidence="3" key="1">
    <citation type="journal article" date="2014" name="Int. J. Syst. Evol. Microbiol.">
        <title>Complete genome of a new Firmicutes species belonging to the dominant human colonic microbiota ('Ruminococcus bicirculans') reveals two chromosomes and a selective capacity to utilize plant glucans.</title>
        <authorList>
            <consortium name="NISC Comparative Sequencing Program"/>
            <person name="Wegmann U."/>
            <person name="Louis P."/>
            <person name="Goesmann A."/>
            <person name="Henrissat B."/>
            <person name="Duncan S.H."/>
            <person name="Flint H.J."/>
        </authorList>
    </citation>
    <scope>NUCLEOTIDE SEQUENCE</scope>
    <source>
        <strain evidence="3">VKM Ac-1246</strain>
    </source>
</reference>
<evidence type="ECO:0000313" key="3">
    <source>
        <dbReference type="EMBL" id="GLJ66306.1"/>
    </source>
</evidence>
<evidence type="ECO:0000259" key="2">
    <source>
        <dbReference type="Pfam" id="PF14016"/>
    </source>
</evidence>
<dbReference type="Pfam" id="PF14016">
    <property type="entry name" value="DUF4232"/>
    <property type="match status" value="1"/>
</dbReference>
<evidence type="ECO:0000256" key="1">
    <source>
        <dbReference type="SAM" id="Phobius"/>
    </source>
</evidence>
<dbReference type="Proteomes" id="UP001142292">
    <property type="component" value="Unassembled WGS sequence"/>
</dbReference>
<sequence>MAGSGNTSRRRLLVGIAVAVAVLVVAAGVVLLKDRREPKDDRTTLELSDEWRSVPGVRDVVAIERSRRIPGEDFGEADRWEHAVEVEVTLEDDLTMAEAAGAGKVVDVLAPEIARLAPEAGERTSALFTTDSVDIRASGSGLGTAEAVGDGLGDAVALRDAGASEVTLPLSSPPVGISDQAHARAPEGRLIAVITAARDQERPVDVKAGDAWYRTHGIPDPAAARLTLDVSQRPQVTSAQLASDSPLVVLVDAAEGDDAIEEVRQWVAAYDRYPGGEAQPLEFTVEGTRGGEVAGWVGGKMPPRTTMPPFGDARPWPDDPAALPCGPRFLEVTFGSQDAALGSRQASLHAVNLGDRPCVVEAVPTVEFLDAEGVPQADVTVDPYQPSMVPERLVVPVGESVTALIDWRAMSTADDPGVTTDLRVIAVPGAEPVTIPVGGPSQPTDLDVLDGAEVRISPWAQSAVR</sequence>
<feature type="transmembrane region" description="Helical" evidence="1">
    <location>
        <begin position="12"/>
        <end position="32"/>
    </location>
</feature>
<dbReference type="EMBL" id="BSEL01000001">
    <property type="protein sequence ID" value="GLJ66306.1"/>
    <property type="molecule type" value="Genomic_DNA"/>
</dbReference>
<organism evidence="3 4">
    <name type="scientific">Nocardioides luteus</name>
    <dbReference type="NCBI Taxonomy" id="1844"/>
    <lineage>
        <taxon>Bacteria</taxon>
        <taxon>Bacillati</taxon>
        <taxon>Actinomycetota</taxon>
        <taxon>Actinomycetes</taxon>
        <taxon>Propionibacteriales</taxon>
        <taxon>Nocardioidaceae</taxon>
        <taxon>Nocardioides</taxon>
    </lineage>
</organism>
<dbReference type="InterPro" id="IPR025326">
    <property type="entry name" value="DUF4232"/>
</dbReference>
<reference evidence="3" key="2">
    <citation type="submission" date="2023-01" db="EMBL/GenBank/DDBJ databases">
        <authorList>
            <person name="Sun Q."/>
            <person name="Evtushenko L."/>
        </authorList>
    </citation>
    <scope>NUCLEOTIDE SEQUENCE</scope>
    <source>
        <strain evidence="3">VKM Ac-1246</strain>
    </source>
</reference>
<keyword evidence="1" id="KW-1133">Transmembrane helix</keyword>
<evidence type="ECO:0000313" key="4">
    <source>
        <dbReference type="Proteomes" id="UP001142292"/>
    </source>
</evidence>